<dbReference type="GO" id="GO:0045295">
    <property type="term" value="F:gamma-catenin binding"/>
    <property type="evidence" value="ECO:0007669"/>
    <property type="project" value="TreeGrafter"/>
</dbReference>
<feature type="region of interest" description="Disordered" evidence="3">
    <location>
        <begin position="635"/>
        <end position="658"/>
    </location>
</feature>
<dbReference type="SUPFAM" id="SSF48371">
    <property type="entry name" value="ARM repeat"/>
    <property type="match status" value="1"/>
</dbReference>
<keyword evidence="2" id="KW-0879">Wnt signaling pathway</keyword>
<dbReference type="InterPro" id="IPR011989">
    <property type="entry name" value="ARM-like"/>
</dbReference>
<dbReference type="GO" id="GO:0090090">
    <property type="term" value="P:negative regulation of canonical Wnt signaling pathway"/>
    <property type="evidence" value="ECO:0007669"/>
    <property type="project" value="TreeGrafter"/>
</dbReference>
<evidence type="ECO:0000313" key="4">
    <source>
        <dbReference type="Proteomes" id="UP000046393"/>
    </source>
</evidence>
<dbReference type="Proteomes" id="UP000046393">
    <property type="component" value="Unplaced"/>
</dbReference>
<dbReference type="PANTHER" id="PTHR12607:SF12">
    <property type="entry name" value="APC-LIKE, ISOFORM A-RELATED"/>
    <property type="match status" value="1"/>
</dbReference>
<dbReference type="PANTHER" id="PTHR12607">
    <property type="entry name" value="ADENOMATOUS POLYPOSIS COLI PROTEIN FAMILY"/>
    <property type="match status" value="1"/>
</dbReference>
<feature type="region of interest" description="Disordered" evidence="3">
    <location>
        <begin position="596"/>
        <end position="621"/>
    </location>
</feature>
<evidence type="ECO:0000256" key="1">
    <source>
        <dbReference type="ARBA" id="ARBA00009051"/>
    </source>
</evidence>
<protein>
    <submittedName>
        <fullName evidence="5">Uncharacterized protein</fullName>
    </submittedName>
</protein>
<reference evidence="5" key="1">
    <citation type="submission" date="2017-02" db="UniProtKB">
        <authorList>
            <consortium name="WormBaseParasite"/>
        </authorList>
    </citation>
    <scope>IDENTIFICATION</scope>
</reference>
<evidence type="ECO:0000256" key="3">
    <source>
        <dbReference type="SAM" id="MobiDB-lite"/>
    </source>
</evidence>
<dbReference type="STRING" id="451379.A0A0N5A9C8"/>
<dbReference type="InterPro" id="IPR016024">
    <property type="entry name" value="ARM-type_fold"/>
</dbReference>
<dbReference type="GO" id="GO:0007399">
    <property type="term" value="P:nervous system development"/>
    <property type="evidence" value="ECO:0007669"/>
    <property type="project" value="TreeGrafter"/>
</dbReference>
<dbReference type="GO" id="GO:0005881">
    <property type="term" value="C:cytoplasmic microtubule"/>
    <property type="evidence" value="ECO:0007669"/>
    <property type="project" value="TreeGrafter"/>
</dbReference>
<proteinExistence type="inferred from homology"/>
<dbReference type="GO" id="GO:0016055">
    <property type="term" value="P:Wnt signaling pathway"/>
    <property type="evidence" value="ECO:0007669"/>
    <property type="project" value="UniProtKB-KW"/>
</dbReference>
<dbReference type="AlphaFoldDB" id="A0A0N5A9C8"/>
<evidence type="ECO:0000256" key="2">
    <source>
        <dbReference type="ARBA" id="ARBA00022687"/>
    </source>
</evidence>
<organism evidence="4 5">
    <name type="scientific">Syphacia muris</name>
    <dbReference type="NCBI Taxonomy" id="451379"/>
    <lineage>
        <taxon>Eukaryota</taxon>
        <taxon>Metazoa</taxon>
        <taxon>Ecdysozoa</taxon>
        <taxon>Nematoda</taxon>
        <taxon>Chromadorea</taxon>
        <taxon>Rhabditida</taxon>
        <taxon>Spirurina</taxon>
        <taxon>Oxyuridomorpha</taxon>
        <taxon>Oxyuroidea</taxon>
        <taxon>Oxyuridae</taxon>
        <taxon>Syphacia</taxon>
    </lineage>
</organism>
<dbReference type="Gene3D" id="1.25.10.10">
    <property type="entry name" value="Leucine-rich Repeat Variant"/>
    <property type="match status" value="1"/>
</dbReference>
<dbReference type="GO" id="GO:0016342">
    <property type="term" value="C:catenin complex"/>
    <property type="evidence" value="ECO:0007669"/>
    <property type="project" value="TreeGrafter"/>
</dbReference>
<name>A0A0N5A9C8_9BILA</name>
<dbReference type="GO" id="GO:0030877">
    <property type="term" value="C:beta-catenin destruction complex"/>
    <property type="evidence" value="ECO:0007669"/>
    <property type="project" value="TreeGrafter"/>
</dbReference>
<evidence type="ECO:0000313" key="5">
    <source>
        <dbReference type="WBParaSite" id="SMUV_0000070201-mRNA-1"/>
    </source>
</evidence>
<dbReference type="GO" id="GO:0008017">
    <property type="term" value="F:microtubule binding"/>
    <property type="evidence" value="ECO:0007669"/>
    <property type="project" value="TreeGrafter"/>
</dbReference>
<dbReference type="GO" id="GO:0007389">
    <property type="term" value="P:pattern specification process"/>
    <property type="evidence" value="ECO:0007669"/>
    <property type="project" value="TreeGrafter"/>
</dbReference>
<keyword evidence="4" id="KW-1185">Reference proteome</keyword>
<dbReference type="GO" id="GO:0016477">
    <property type="term" value="P:cell migration"/>
    <property type="evidence" value="ECO:0007669"/>
    <property type="project" value="TreeGrafter"/>
</dbReference>
<comment type="similarity">
    <text evidence="1">Belongs to the adenomatous polyposis coli (APC) family.</text>
</comment>
<dbReference type="GO" id="GO:0007026">
    <property type="term" value="P:negative regulation of microtubule depolymerization"/>
    <property type="evidence" value="ECO:0007669"/>
    <property type="project" value="TreeGrafter"/>
</dbReference>
<dbReference type="GO" id="GO:0001708">
    <property type="term" value="P:cell fate specification"/>
    <property type="evidence" value="ECO:0007669"/>
    <property type="project" value="TreeGrafter"/>
</dbReference>
<dbReference type="InterPro" id="IPR026818">
    <property type="entry name" value="Apc_fam"/>
</dbReference>
<dbReference type="WBParaSite" id="SMUV_0000070201-mRNA-1">
    <property type="protein sequence ID" value="SMUV_0000070201-mRNA-1"/>
    <property type="gene ID" value="SMUV_0000070201"/>
</dbReference>
<dbReference type="GO" id="GO:0008013">
    <property type="term" value="F:beta-catenin binding"/>
    <property type="evidence" value="ECO:0007669"/>
    <property type="project" value="InterPro"/>
</dbReference>
<sequence length="787" mass="86968">MLLATSNCFREQLLFLRKYQNSDVVSFTSYFSVLHSELSYVMKQSFEEEFRKLADFLGFLETLAELLVSDVCAFGLQCPQENIAIRRLIANALTNLTYRDLQRKRRLCSYPNFIECVVKVIDGMQVLAQMYAALLRNLSWNADSEMNTQLCLTVPVLARASLRAFTMKDFRCLCVTLSALWNLSSVVQNRITLCKYPHFLEMLIDLLVDDPQRTALVESATGVLKYASFSFEVAGIVKQTSAIVLHRMLLKLLDLLRSSSFIIITNCLFVLLRLLKNDYQLRTQIKINLKAMQILHRLRDSKHREVSNIVKTILDKLNETDASYFPSDVHGIGHSSGVSPFVSNNMMSSCTGVVTGILTPESAYNSSQLLKIHSMQLETPLPYFGSLAADAGISMGHYSCQAAAAPLSVPTSVAQCRFAPRPGATDVQRQQFNSLPRQCYRNGANDAVDNVNLRAPFQLGSHQFGSGDVTSLDSSARSGDFNEEGLKQTNYPIVYGTAADPNLCCIGDQDDDPSFDIEESVRCTRGSSTQSLSSLLPSEKSGWTSCNNSAVNSNRLSPVSASELPDSPTHYSILKNREISITNTKSELDVNAGAVGSTSEDVDGGGGANNFELESPDFPSDSTEKVLQATTLLNKMSLDEGKDGGNSGSSGASKDEQLANEESSVFLKYVEDDYGSFNFVADTELLNQSIEAAMPKRPEVNDDFLTEMIEQAQPKPSPVRREMFNEIRNFSSASTSRMHSDSSSMRTEEYDFLQQSINSVLPQSTSSSSHATSAVQPFSDAFKRRIF</sequence>
<accession>A0A0N5A9C8</accession>